<feature type="binding site" evidence="8">
    <location>
        <position position="158"/>
    </location>
    <ligand>
        <name>ATP</name>
        <dbReference type="ChEBI" id="CHEBI:30616"/>
    </ligand>
</feature>
<reference evidence="10 11" key="1">
    <citation type="submission" date="2019-01" db="EMBL/GenBank/DDBJ databases">
        <authorList>
            <person name="Deng T."/>
        </authorList>
    </citation>
    <scope>NUCLEOTIDE SEQUENCE [LARGE SCALE GENOMIC DNA]</scope>
    <source>
        <strain evidence="10 11">F8825</strain>
    </source>
</reference>
<keyword evidence="4 8" id="KW-0479">Metal-binding</keyword>
<keyword evidence="6 8" id="KW-0067">ATP-binding</keyword>
<feature type="binding site" evidence="8">
    <location>
        <position position="221"/>
    </location>
    <ligand>
        <name>ATP</name>
        <dbReference type="ChEBI" id="CHEBI:30616"/>
    </ligand>
</feature>
<proteinExistence type="inferred from homology"/>
<evidence type="ECO:0000313" key="10">
    <source>
        <dbReference type="EMBL" id="RYC11873.1"/>
    </source>
</evidence>
<comment type="similarity">
    <text evidence="1 8">Belongs to the SELO family.</text>
</comment>
<comment type="catalytic activity">
    <reaction evidence="8">
        <text>L-tyrosyl-[protein] + ATP = O-(5'-adenylyl)-L-tyrosyl-[protein] + diphosphate</text>
        <dbReference type="Rhea" id="RHEA:54288"/>
        <dbReference type="Rhea" id="RHEA-COMP:10136"/>
        <dbReference type="Rhea" id="RHEA-COMP:13846"/>
        <dbReference type="ChEBI" id="CHEBI:30616"/>
        <dbReference type="ChEBI" id="CHEBI:33019"/>
        <dbReference type="ChEBI" id="CHEBI:46858"/>
        <dbReference type="ChEBI" id="CHEBI:83624"/>
        <dbReference type="EC" id="2.7.7.108"/>
    </reaction>
</comment>
<dbReference type="PANTHER" id="PTHR32057">
    <property type="entry name" value="PROTEIN ADENYLYLTRANSFERASE SELO, MITOCHONDRIAL"/>
    <property type="match status" value="1"/>
</dbReference>
<feature type="binding site" evidence="8">
    <location>
        <position position="171"/>
    </location>
    <ligand>
        <name>ATP</name>
        <dbReference type="ChEBI" id="CHEBI:30616"/>
    </ligand>
</feature>
<comment type="catalytic activity">
    <reaction evidence="8">
        <text>L-seryl-[protein] + UTP = O-(5'-uridylyl)-L-seryl-[protein] + diphosphate</text>
        <dbReference type="Rhea" id="RHEA:64604"/>
        <dbReference type="Rhea" id="RHEA-COMP:9863"/>
        <dbReference type="Rhea" id="RHEA-COMP:16635"/>
        <dbReference type="ChEBI" id="CHEBI:29999"/>
        <dbReference type="ChEBI" id="CHEBI:33019"/>
        <dbReference type="ChEBI" id="CHEBI:46398"/>
        <dbReference type="ChEBI" id="CHEBI:156051"/>
    </reaction>
</comment>
<comment type="catalytic activity">
    <reaction evidence="8">
        <text>L-threonyl-[protein] + ATP = 3-O-(5'-adenylyl)-L-threonyl-[protein] + diphosphate</text>
        <dbReference type="Rhea" id="RHEA:54292"/>
        <dbReference type="Rhea" id="RHEA-COMP:11060"/>
        <dbReference type="Rhea" id="RHEA-COMP:13847"/>
        <dbReference type="ChEBI" id="CHEBI:30013"/>
        <dbReference type="ChEBI" id="CHEBI:30616"/>
        <dbReference type="ChEBI" id="CHEBI:33019"/>
        <dbReference type="ChEBI" id="CHEBI:138113"/>
        <dbReference type="EC" id="2.7.7.108"/>
    </reaction>
</comment>
<feature type="binding site" evidence="8">
    <location>
        <position position="307"/>
    </location>
    <ligand>
        <name>ATP</name>
        <dbReference type="ChEBI" id="CHEBI:30616"/>
    </ligand>
</feature>
<dbReference type="GO" id="GO:0000287">
    <property type="term" value="F:magnesium ion binding"/>
    <property type="evidence" value="ECO:0007669"/>
    <property type="project" value="UniProtKB-UniRule"/>
</dbReference>
<dbReference type="GO" id="GO:0070733">
    <property type="term" value="F:AMPylase activity"/>
    <property type="evidence" value="ECO:0007669"/>
    <property type="project" value="UniProtKB-EC"/>
</dbReference>
<keyword evidence="8" id="KW-0464">Manganese</keyword>
<dbReference type="InterPro" id="IPR003846">
    <property type="entry name" value="SelO"/>
</dbReference>
<keyword evidence="11" id="KW-1185">Reference proteome</keyword>
<dbReference type="PANTHER" id="PTHR32057:SF14">
    <property type="entry name" value="PROTEIN ADENYLYLTRANSFERASE SELO, MITOCHONDRIAL"/>
    <property type="match status" value="1"/>
</dbReference>
<dbReference type="GO" id="GO:0030145">
    <property type="term" value="F:manganese ion binding"/>
    <property type="evidence" value="ECO:0007669"/>
    <property type="project" value="UniProtKB-UniRule"/>
</dbReference>
<feature type="active site" description="Proton acceptor" evidence="8">
    <location>
        <position position="297"/>
    </location>
</feature>
<evidence type="ECO:0000256" key="5">
    <source>
        <dbReference type="ARBA" id="ARBA00022741"/>
    </source>
</evidence>
<evidence type="ECO:0000256" key="1">
    <source>
        <dbReference type="ARBA" id="ARBA00009747"/>
    </source>
</evidence>
<feature type="binding site" evidence="8">
    <location>
        <position position="138"/>
    </location>
    <ligand>
        <name>ATP</name>
        <dbReference type="ChEBI" id="CHEBI:30616"/>
    </ligand>
</feature>
<evidence type="ECO:0000256" key="7">
    <source>
        <dbReference type="ARBA" id="ARBA00022842"/>
    </source>
</evidence>
<dbReference type="HAMAP" id="MF_00692">
    <property type="entry name" value="SelO"/>
    <property type="match status" value="1"/>
</dbReference>
<feature type="binding site" evidence="8">
    <location>
        <position position="228"/>
    </location>
    <ligand>
        <name>ATP</name>
        <dbReference type="ChEBI" id="CHEBI:30616"/>
    </ligand>
</feature>
<dbReference type="GO" id="GO:0005524">
    <property type="term" value="F:ATP binding"/>
    <property type="evidence" value="ECO:0007669"/>
    <property type="project" value="UniProtKB-UniRule"/>
</dbReference>
<keyword evidence="7 8" id="KW-0460">Magnesium</keyword>
<evidence type="ECO:0000256" key="3">
    <source>
        <dbReference type="ARBA" id="ARBA00022695"/>
    </source>
</evidence>
<gene>
    <name evidence="8" type="primary">ydiU</name>
    <name evidence="8" type="synonym">selO</name>
    <name evidence="10" type="ORF">EUU22_12445</name>
</gene>
<feature type="binding site" evidence="8">
    <location>
        <position position="137"/>
    </location>
    <ligand>
        <name>ATP</name>
        <dbReference type="ChEBI" id="CHEBI:30616"/>
    </ligand>
</feature>
<dbReference type="EC" id="2.7.7.-" evidence="8"/>
<comment type="catalytic activity">
    <reaction evidence="8">
        <text>L-seryl-[protein] + ATP = 3-O-(5'-adenylyl)-L-seryl-[protein] + diphosphate</text>
        <dbReference type="Rhea" id="RHEA:58120"/>
        <dbReference type="Rhea" id="RHEA-COMP:9863"/>
        <dbReference type="Rhea" id="RHEA-COMP:15073"/>
        <dbReference type="ChEBI" id="CHEBI:29999"/>
        <dbReference type="ChEBI" id="CHEBI:30616"/>
        <dbReference type="ChEBI" id="CHEBI:33019"/>
        <dbReference type="ChEBI" id="CHEBI:142516"/>
        <dbReference type="EC" id="2.7.7.108"/>
    </reaction>
</comment>
<keyword evidence="5 8" id="KW-0547">Nucleotide-binding</keyword>
<comment type="caution">
    <text evidence="10">The sequence shown here is derived from an EMBL/GenBank/DDBJ whole genome shotgun (WGS) entry which is preliminary data.</text>
</comment>
<evidence type="ECO:0000256" key="8">
    <source>
        <dbReference type="HAMAP-Rule" id="MF_00692"/>
    </source>
</evidence>
<accession>A0A4Q2T1K8</accession>
<organism evidence="10 11">
    <name type="scientific">Ciceribacter ferrooxidans</name>
    <dbReference type="NCBI Taxonomy" id="2509717"/>
    <lineage>
        <taxon>Bacteria</taxon>
        <taxon>Pseudomonadati</taxon>
        <taxon>Pseudomonadota</taxon>
        <taxon>Alphaproteobacteria</taxon>
        <taxon>Hyphomicrobiales</taxon>
        <taxon>Rhizobiaceae</taxon>
        <taxon>Ciceribacter</taxon>
    </lineage>
</organism>
<evidence type="ECO:0000256" key="9">
    <source>
        <dbReference type="SAM" id="MobiDB-lite"/>
    </source>
</evidence>
<feature type="binding site" evidence="8">
    <location>
        <position position="135"/>
    </location>
    <ligand>
        <name>ATP</name>
        <dbReference type="ChEBI" id="CHEBI:30616"/>
    </ligand>
</feature>
<dbReference type="AlphaFoldDB" id="A0A4Q2T1K8"/>
<evidence type="ECO:0000256" key="6">
    <source>
        <dbReference type="ARBA" id="ARBA00022840"/>
    </source>
</evidence>
<dbReference type="Proteomes" id="UP000291088">
    <property type="component" value="Unassembled WGS sequence"/>
</dbReference>
<feature type="binding site" evidence="8">
    <location>
        <position position="307"/>
    </location>
    <ligand>
        <name>Mg(2+)</name>
        <dbReference type="ChEBI" id="CHEBI:18420"/>
    </ligand>
</feature>
<evidence type="ECO:0000256" key="4">
    <source>
        <dbReference type="ARBA" id="ARBA00022723"/>
    </source>
</evidence>
<comment type="catalytic activity">
    <reaction evidence="8">
        <text>L-tyrosyl-[protein] + UTP = O-(5'-uridylyl)-L-tyrosyl-[protein] + diphosphate</text>
        <dbReference type="Rhea" id="RHEA:83887"/>
        <dbReference type="Rhea" id="RHEA-COMP:10136"/>
        <dbReference type="Rhea" id="RHEA-COMP:20238"/>
        <dbReference type="ChEBI" id="CHEBI:33019"/>
        <dbReference type="ChEBI" id="CHEBI:46398"/>
        <dbReference type="ChEBI" id="CHEBI:46858"/>
        <dbReference type="ChEBI" id="CHEBI:90602"/>
    </reaction>
</comment>
<evidence type="ECO:0000313" key="11">
    <source>
        <dbReference type="Proteomes" id="UP000291088"/>
    </source>
</evidence>
<comment type="cofactor">
    <cofactor evidence="8">
        <name>Mg(2+)</name>
        <dbReference type="ChEBI" id="CHEBI:18420"/>
    </cofactor>
    <cofactor evidence="8">
        <name>Mn(2+)</name>
        <dbReference type="ChEBI" id="CHEBI:29035"/>
    </cofactor>
</comment>
<feature type="region of interest" description="Disordered" evidence="9">
    <location>
        <begin position="1"/>
        <end position="22"/>
    </location>
</feature>
<sequence>MRGPPKNGRKNPRKSEGRPLSTTYRLPRLQATPYSECLPSVHEFREGDASLIAFDNSYARLPERFFRPVQPRPVAAPRLIRFNAPLADELGLDLDALDDDALARLFSGNALPEGALPVAMAYAGHQFGNFVPQLGDGRAVLLGEVLDRDGRRRDIQLKGAGETPFSRQGDGRAALGPVLREYVVSEAMHALGVPTTRALAAVLTGEPVYRETVLPGAILTRVAASHVRIGTFQYFAVRGDIDGLRALASHVIARHYPELAEFQDPYPALFRAVAARQAALVARWMSIGFIHGVMNTDNMTVSGETIDFGPCAFLDEYDPRKVFSSIDQRGRYAYSNQPGIAQWNLARFAETLLPLMGGREDENVEAANEALAEFGRIFQVRWLEAFRAKLGLDGDEPEDLPLVNDFLALMHRGEADFTLTFRALAKLAGGGPDAPLLANFSDAEGAADWLSRWRERMSADPRLPVERQAAMEAVNPAVIPRNHRIEEVIAAGMAGDFAPFERMLEATARPYEERPEFSAFMEPPKPEERVARTFCGT</sequence>
<feature type="binding site" evidence="8">
    <location>
        <position position="170"/>
    </location>
    <ligand>
        <name>ATP</name>
        <dbReference type="ChEBI" id="CHEBI:30616"/>
    </ligand>
</feature>
<dbReference type="OrthoDB" id="9776281at2"/>
<dbReference type="Pfam" id="PF02696">
    <property type="entry name" value="SelO"/>
    <property type="match status" value="1"/>
</dbReference>
<dbReference type="EC" id="2.7.7.108" evidence="8"/>
<name>A0A4Q2T1K8_9HYPH</name>
<evidence type="ECO:0000256" key="2">
    <source>
        <dbReference type="ARBA" id="ARBA00022679"/>
    </source>
</evidence>
<keyword evidence="2 8" id="KW-0808">Transferase</keyword>
<dbReference type="NCBIfam" id="NF000658">
    <property type="entry name" value="PRK00029.1"/>
    <property type="match status" value="1"/>
</dbReference>
<dbReference type="EMBL" id="SDVB01000238">
    <property type="protein sequence ID" value="RYC11873.1"/>
    <property type="molecule type" value="Genomic_DNA"/>
</dbReference>
<feature type="binding site" evidence="8">
    <location>
        <position position="298"/>
    </location>
    <ligand>
        <name>Mg(2+)</name>
        <dbReference type="ChEBI" id="CHEBI:18420"/>
    </ligand>
</feature>
<keyword evidence="3 8" id="KW-0548">Nucleotidyltransferase</keyword>
<comment type="function">
    <text evidence="8">Nucleotidyltransferase involved in the post-translational modification of proteins. It can catalyze the addition of adenosine monophosphate (AMP) or uridine monophosphate (UMP) to a protein, resulting in modifications known as AMPylation and UMPylation.</text>
</comment>
<comment type="catalytic activity">
    <reaction evidence="8">
        <text>L-histidyl-[protein] + UTP = N(tele)-(5'-uridylyl)-L-histidyl-[protein] + diphosphate</text>
        <dbReference type="Rhea" id="RHEA:83891"/>
        <dbReference type="Rhea" id="RHEA-COMP:9745"/>
        <dbReference type="Rhea" id="RHEA-COMP:20239"/>
        <dbReference type="ChEBI" id="CHEBI:29979"/>
        <dbReference type="ChEBI" id="CHEBI:33019"/>
        <dbReference type="ChEBI" id="CHEBI:46398"/>
        <dbReference type="ChEBI" id="CHEBI:233474"/>
    </reaction>
</comment>
<protein>
    <recommendedName>
        <fullName evidence="8">Protein nucleotidyltransferase YdiU</fullName>
        <ecNumber evidence="8">2.7.7.-</ecNumber>
    </recommendedName>
    <alternativeName>
        <fullName evidence="8">Protein adenylyltransferase YdiU</fullName>
        <ecNumber evidence="8">2.7.7.108</ecNumber>
    </alternativeName>
    <alternativeName>
        <fullName evidence="8">Protein uridylyltransferase YdiU</fullName>
        <ecNumber evidence="8">2.7.7.-</ecNumber>
    </alternativeName>
</protein>